<dbReference type="EMBL" id="JRRC01194977">
    <property type="protein sequence ID" value="KHG01480.1"/>
    <property type="molecule type" value="Genomic_DNA"/>
</dbReference>
<sequence>MLPHIKNHTLLTLELIKGLLTQADSQDVTTRAAHTS</sequence>
<evidence type="ECO:0000313" key="2">
    <source>
        <dbReference type="Proteomes" id="UP000032142"/>
    </source>
</evidence>
<dbReference type="AlphaFoldDB" id="A0A0B0ML27"/>
<gene>
    <name evidence="1" type="ORF">F383_22515</name>
</gene>
<protein>
    <submittedName>
        <fullName evidence="1">Uncharacterized protein</fullName>
    </submittedName>
</protein>
<organism evidence="1 2">
    <name type="scientific">Gossypium arboreum</name>
    <name type="common">Tree cotton</name>
    <name type="synonym">Gossypium nanking</name>
    <dbReference type="NCBI Taxonomy" id="29729"/>
    <lineage>
        <taxon>Eukaryota</taxon>
        <taxon>Viridiplantae</taxon>
        <taxon>Streptophyta</taxon>
        <taxon>Embryophyta</taxon>
        <taxon>Tracheophyta</taxon>
        <taxon>Spermatophyta</taxon>
        <taxon>Magnoliopsida</taxon>
        <taxon>eudicotyledons</taxon>
        <taxon>Gunneridae</taxon>
        <taxon>Pentapetalae</taxon>
        <taxon>rosids</taxon>
        <taxon>malvids</taxon>
        <taxon>Malvales</taxon>
        <taxon>Malvaceae</taxon>
        <taxon>Malvoideae</taxon>
        <taxon>Gossypium</taxon>
    </lineage>
</organism>
<name>A0A0B0ML27_GOSAR</name>
<comment type="caution">
    <text evidence="1">The sequence shown here is derived from an EMBL/GenBank/DDBJ whole genome shotgun (WGS) entry which is preliminary data.</text>
</comment>
<keyword evidence="2" id="KW-1185">Reference proteome</keyword>
<accession>A0A0B0ML27</accession>
<reference evidence="2" key="1">
    <citation type="submission" date="2014-09" db="EMBL/GenBank/DDBJ databases">
        <authorList>
            <person name="Mudge J."/>
            <person name="Ramaraj T."/>
            <person name="Lindquist I.E."/>
            <person name="Bharti A.K."/>
            <person name="Sundararajan A."/>
            <person name="Cameron C.T."/>
            <person name="Woodward J.E."/>
            <person name="May G.D."/>
            <person name="Brubaker C."/>
            <person name="Broadhvest J."/>
            <person name="Wilkins T.A."/>
        </authorList>
    </citation>
    <scope>NUCLEOTIDE SEQUENCE</scope>
    <source>
        <strain evidence="2">cv. AKA8401</strain>
    </source>
</reference>
<evidence type="ECO:0000313" key="1">
    <source>
        <dbReference type="EMBL" id="KHG01480.1"/>
    </source>
</evidence>
<proteinExistence type="predicted"/>
<dbReference type="Proteomes" id="UP000032142">
    <property type="component" value="Unassembled WGS sequence"/>
</dbReference>